<dbReference type="SUPFAM" id="SSF46689">
    <property type="entry name" value="Homeodomain-like"/>
    <property type="match status" value="1"/>
</dbReference>
<dbReference type="Gene3D" id="1.10.357.10">
    <property type="entry name" value="Tetracycline Repressor, domain 2"/>
    <property type="match status" value="1"/>
</dbReference>
<dbReference type="PANTHER" id="PTHR30055">
    <property type="entry name" value="HTH-TYPE TRANSCRIPTIONAL REGULATOR RUTR"/>
    <property type="match status" value="1"/>
</dbReference>
<keyword evidence="8" id="KW-1185">Reference proteome</keyword>
<keyword evidence="1" id="KW-0805">Transcription regulation</keyword>
<evidence type="ECO:0000313" key="7">
    <source>
        <dbReference type="EMBL" id="MBF8184312.1"/>
    </source>
</evidence>
<dbReference type="InterPro" id="IPR001647">
    <property type="entry name" value="HTH_TetR"/>
</dbReference>
<organism evidence="7 8">
    <name type="scientific">Nonomuraea cypriaca</name>
    <dbReference type="NCBI Taxonomy" id="1187855"/>
    <lineage>
        <taxon>Bacteria</taxon>
        <taxon>Bacillati</taxon>
        <taxon>Actinomycetota</taxon>
        <taxon>Actinomycetes</taxon>
        <taxon>Streptosporangiales</taxon>
        <taxon>Streptosporangiaceae</taxon>
        <taxon>Nonomuraea</taxon>
    </lineage>
</organism>
<name>A0A931EWC4_9ACTN</name>
<evidence type="ECO:0000256" key="4">
    <source>
        <dbReference type="PROSITE-ProRule" id="PRU00335"/>
    </source>
</evidence>
<dbReference type="GO" id="GO:0003700">
    <property type="term" value="F:DNA-binding transcription factor activity"/>
    <property type="evidence" value="ECO:0007669"/>
    <property type="project" value="TreeGrafter"/>
</dbReference>
<evidence type="ECO:0000256" key="1">
    <source>
        <dbReference type="ARBA" id="ARBA00023015"/>
    </source>
</evidence>
<dbReference type="RefSeq" id="WP_195893294.1">
    <property type="nucleotide sequence ID" value="NZ_JADOGI010000001.1"/>
</dbReference>
<dbReference type="PRINTS" id="PR00455">
    <property type="entry name" value="HTHTETR"/>
</dbReference>
<sequence>MTTDQPRARRAYRSPRREQQAAETRAAVLAAADRLFAERGWAGTGMREVARAAGVSVETVYASFHSKTGLLMAAIDVAVVGDDEPVPLNQRPEFAALTSGTRPERIAAAARLGTIIHQRTAGVYLALREAAASDADLARHLQVTQDRRRITIAEIMSSIAGRAVTPQERDGLTAIASVEVFHLLTELSGWTPQQYETWLAEVIDRLLDP</sequence>
<dbReference type="PANTHER" id="PTHR30055:SF234">
    <property type="entry name" value="HTH-TYPE TRANSCRIPTIONAL REGULATOR BETI"/>
    <property type="match status" value="1"/>
</dbReference>
<accession>A0A931EWC4</accession>
<evidence type="ECO:0000313" key="8">
    <source>
        <dbReference type="Proteomes" id="UP000605361"/>
    </source>
</evidence>
<evidence type="ECO:0000256" key="2">
    <source>
        <dbReference type="ARBA" id="ARBA00023125"/>
    </source>
</evidence>
<comment type="caution">
    <text evidence="7">The sequence shown here is derived from an EMBL/GenBank/DDBJ whole genome shotgun (WGS) entry which is preliminary data.</text>
</comment>
<dbReference type="Proteomes" id="UP000605361">
    <property type="component" value="Unassembled WGS sequence"/>
</dbReference>
<dbReference type="PROSITE" id="PS50977">
    <property type="entry name" value="HTH_TETR_2"/>
    <property type="match status" value="1"/>
</dbReference>
<keyword evidence="2 4" id="KW-0238">DNA-binding</keyword>
<evidence type="ECO:0000256" key="5">
    <source>
        <dbReference type="SAM" id="MobiDB-lite"/>
    </source>
</evidence>
<dbReference type="EMBL" id="JADOGI010000001">
    <property type="protein sequence ID" value="MBF8184312.1"/>
    <property type="molecule type" value="Genomic_DNA"/>
</dbReference>
<reference evidence="7" key="1">
    <citation type="submission" date="2020-11" db="EMBL/GenBank/DDBJ databases">
        <title>Whole-genome analyses of Nonomuraea sp. K274.</title>
        <authorList>
            <person name="Veyisoglu A."/>
        </authorList>
    </citation>
    <scope>NUCLEOTIDE SEQUENCE</scope>
    <source>
        <strain evidence="7">K274</strain>
    </source>
</reference>
<dbReference type="InterPro" id="IPR009057">
    <property type="entry name" value="Homeodomain-like_sf"/>
</dbReference>
<gene>
    <name evidence="7" type="ORF">ITP53_00825</name>
</gene>
<dbReference type="GO" id="GO:0000976">
    <property type="term" value="F:transcription cis-regulatory region binding"/>
    <property type="evidence" value="ECO:0007669"/>
    <property type="project" value="TreeGrafter"/>
</dbReference>
<dbReference type="InterPro" id="IPR050109">
    <property type="entry name" value="HTH-type_TetR-like_transc_reg"/>
</dbReference>
<evidence type="ECO:0000256" key="3">
    <source>
        <dbReference type="ARBA" id="ARBA00023163"/>
    </source>
</evidence>
<dbReference type="AlphaFoldDB" id="A0A931EWC4"/>
<feature type="region of interest" description="Disordered" evidence="5">
    <location>
        <begin position="1"/>
        <end position="20"/>
    </location>
</feature>
<proteinExistence type="predicted"/>
<feature type="domain" description="HTH tetR-type" evidence="6">
    <location>
        <begin position="22"/>
        <end position="82"/>
    </location>
</feature>
<keyword evidence="3" id="KW-0804">Transcription</keyword>
<evidence type="ECO:0000259" key="6">
    <source>
        <dbReference type="PROSITE" id="PS50977"/>
    </source>
</evidence>
<protein>
    <submittedName>
        <fullName evidence="7">TetR/AcrR family transcriptional regulator</fullName>
    </submittedName>
</protein>
<feature type="DNA-binding region" description="H-T-H motif" evidence="4">
    <location>
        <begin position="45"/>
        <end position="64"/>
    </location>
</feature>
<dbReference type="Pfam" id="PF00440">
    <property type="entry name" value="TetR_N"/>
    <property type="match status" value="1"/>
</dbReference>